<accession>A0A4R0K6R5</accession>
<keyword evidence="1" id="KW-0812">Transmembrane</keyword>
<evidence type="ECO:0000313" key="4">
    <source>
        <dbReference type="Proteomes" id="UP000291144"/>
    </source>
</evidence>
<proteinExistence type="predicted"/>
<evidence type="ECO:0000256" key="2">
    <source>
        <dbReference type="SAM" id="SignalP"/>
    </source>
</evidence>
<evidence type="ECO:0000256" key="1">
    <source>
        <dbReference type="SAM" id="Phobius"/>
    </source>
</evidence>
<sequence length="371" mass="38284">MRWPVRALVALASGFMLLLGGACTRPDDSEPDVAAHPVGAWPLRGNLTGDRALLDAARERLEAEGHSPGRWLLATRVEGLTLLVAETPAHDGSHVALYGRAGTPVPAMRIVDLGKPTNASSISLGIDNTIAAMALVVPAPNVTRVAIKSGVGPGGAPIMVDVPIRDGVAALPLKGQRPANTLIELDVGGQVVGAPPELQAFDVDDPVQAQPDFKPGLETTPASDSYGRNYTALWSFVGLLAFGVAAWLAASRLRSRLSMRPADGRWSRAALAAIVLALVTPLVQWAASDAMYALAYSDPSFDASGLFLQVVPAVLVSAAGVRSARTGLREVHGQTSGRALAISATVVAYVAAGLMLVVALLSLIATAGQGG</sequence>
<feature type="transmembrane region" description="Helical" evidence="1">
    <location>
        <begin position="269"/>
        <end position="287"/>
    </location>
</feature>
<feature type="signal peptide" evidence="2">
    <location>
        <begin position="1"/>
        <end position="22"/>
    </location>
</feature>
<keyword evidence="1" id="KW-1133">Transmembrane helix</keyword>
<dbReference type="Proteomes" id="UP000291144">
    <property type="component" value="Unassembled WGS sequence"/>
</dbReference>
<reference evidence="3 4" key="1">
    <citation type="submission" date="2019-02" db="EMBL/GenBank/DDBJ databases">
        <title>Kribbella capetownensis sp. nov. and Kribbella speibonae sp. nov., isolated from soil.</title>
        <authorList>
            <person name="Curtis S.M."/>
            <person name="Norton I."/>
            <person name="Everest G.J."/>
            <person name="Meyers P.R."/>
        </authorList>
    </citation>
    <scope>NUCLEOTIDE SEQUENCE [LARGE SCALE GENOMIC DNA]</scope>
    <source>
        <strain evidence="3 4">NRRL B-24813</strain>
    </source>
</reference>
<keyword evidence="1" id="KW-0472">Membrane</keyword>
<dbReference type="PROSITE" id="PS51257">
    <property type="entry name" value="PROKAR_LIPOPROTEIN"/>
    <property type="match status" value="1"/>
</dbReference>
<dbReference type="AlphaFoldDB" id="A0A4R0K6R5"/>
<gene>
    <name evidence="3" type="ORF">E0H73_35860</name>
</gene>
<comment type="caution">
    <text evidence="3">The sequence shown here is derived from an EMBL/GenBank/DDBJ whole genome shotgun (WGS) entry which is preliminary data.</text>
</comment>
<dbReference type="RefSeq" id="WP_131364034.1">
    <property type="nucleotide sequence ID" value="NZ_SJKB01000015.1"/>
</dbReference>
<dbReference type="EMBL" id="SJKB01000015">
    <property type="protein sequence ID" value="TCC55309.1"/>
    <property type="molecule type" value="Genomic_DNA"/>
</dbReference>
<organism evidence="3 4">
    <name type="scientific">Kribbella pittospori</name>
    <dbReference type="NCBI Taxonomy" id="722689"/>
    <lineage>
        <taxon>Bacteria</taxon>
        <taxon>Bacillati</taxon>
        <taxon>Actinomycetota</taxon>
        <taxon>Actinomycetes</taxon>
        <taxon>Propionibacteriales</taxon>
        <taxon>Kribbellaceae</taxon>
        <taxon>Kribbella</taxon>
    </lineage>
</organism>
<feature type="transmembrane region" description="Helical" evidence="1">
    <location>
        <begin position="340"/>
        <end position="365"/>
    </location>
</feature>
<feature type="chain" id="PRO_5039105532" evidence="2">
    <location>
        <begin position="23"/>
        <end position="371"/>
    </location>
</feature>
<protein>
    <submittedName>
        <fullName evidence="3">Uncharacterized protein</fullName>
    </submittedName>
</protein>
<feature type="transmembrane region" description="Helical" evidence="1">
    <location>
        <begin position="307"/>
        <end position="328"/>
    </location>
</feature>
<keyword evidence="2" id="KW-0732">Signal</keyword>
<evidence type="ECO:0000313" key="3">
    <source>
        <dbReference type="EMBL" id="TCC55309.1"/>
    </source>
</evidence>
<dbReference type="OrthoDB" id="3829970at2"/>
<name>A0A4R0K6R5_9ACTN</name>
<keyword evidence="4" id="KW-1185">Reference proteome</keyword>
<feature type="transmembrane region" description="Helical" evidence="1">
    <location>
        <begin position="230"/>
        <end position="249"/>
    </location>
</feature>